<dbReference type="Proteomes" id="UP000095431">
    <property type="component" value="Unassembled WGS sequence"/>
</dbReference>
<comment type="catalytic activity">
    <reaction evidence="8">
        <text>L-aspartate + L-glutamine + ATP + H2O = L-asparagine + L-glutamate + AMP + diphosphate + H(+)</text>
        <dbReference type="Rhea" id="RHEA:12228"/>
        <dbReference type="ChEBI" id="CHEBI:15377"/>
        <dbReference type="ChEBI" id="CHEBI:15378"/>
        <dbReference type="ChEBI" id="CHEBI:29985"/>
        <dbReference type="ChEBI" id="CHEBI:29991"/>
        <dbReference type="ChEBI" id="CHEBI:30616"/>
        <dbReference type="ChEBI" id="CHEBI:33019"/>
        <dbReference type="ChEBI" id="CHEBI:58048"/>
        <dbReference type="ChEBI" id="CHEBI:58359"/>
        <dbReference type="ChEBI" id="CHEBI:456215"/>
        <dbReference type="EC" id="6.3.5.4"/>
    </reaction>
</comment>
<dbReference type="CDD" id="cd01991">
    <property type="entry name" value="Asn_synthase_B_C"/>
    <property type="match status" value="1"/>
</dbReference>
<dbReference type="GO" id="GO:0005524">
    <property type="term" value="F:ATP binding"/>
    <property type="evidence" value="ECO:0007669"/>
    <property type="project" value="UniProtKB-KW"/>
</dbReference>
<evidence type="ECO:0000256" key="1">
    <source>
        <dbReference type="ARBA" id="ARBA00005187"/>
    </source>
</evidence>
<feature type="binding site" evidence="10">
    <location>
        <position position="98"/>
    </location>
    <ligand>
        <name>L-glutamine</name>
        <dbReference type="ChEBI" id="CHEBI:58359"/>
    </ligand>
</feature>
<dbReference type="Pfam" id="PF13537">
    <property type="entry name" value="GATase_7"/>
    <property type="match status" value="1"/>
</dbReference>
<name>A0A174GB22_9FIRM</name>
<dbReference type="InterPro" id="IPR001962">
    <property type="entry name" value="Asn_synthase"/>
</dbReference>
<evidence type="ECO:0000313" key="13">
    <source>
        <dbReference type="EMBL" id="CUO58089.1"/>
    </source>
</evidence>
<dbReference type="InterPro" id="IPR014729">
    <property type="entry name" value="Rossmann-like_a/b/a_fold"/>
</dbReference>
<proteinExistence type="inferred from homology"/>
<dbReference type="GO" id="GO:0006529">
    <property type="term" value="P:asparagine biosynthetic process"/>
    <property type="evidence" value="ECO:0007669"/>
    <property type="project" value="UniProtKB-KW"/>
</dbReference>
<dbReference type="EC" id="6.3.5.4" evidence="3"/>
<organism evidence="13 14">
    <name type="scientific">Blautia wexlerae</name>
    <dbReference type="NCBI Taxonomy" id="418240"/>
    <lineage>
        <taxon>Bacteria</taxon>
        <taxon>Bacillati</taxon>
        <taxon>Bacillota</taxon>
        <taxon>Clostridia</taxon>
        <taxon>Lachnospirales</taxon>
        <taxon>Lachnospiraceae</taxon>
        <taxon>Blautia</taxon>
    </lineage>
</organism>
<comment type="pathway">
    <text evidence="1">Amino-acid biosynthesis; L-asparagine biosynthesis; L-asparagine from L-aspartate (L-Gln route): step 1/1.</text>
</comment>
<evidence type="ECO:0000259" key="12">
    <source>
        <dbReference type="PROSITE" id="PS51278"/>
    </source>
</evidence>
<dbReference type="InterPro" id="IPR006426">
    <property type="entry name" value="Asn_synth_AEB"/>
</dbReference>
<evidence type="ECO:0000256" key="8">
    <source>
        <dbReference type="ARBA" id="ARBA00048741"/>
    </source>
</evidence>
<keyword evidence="7 9" id="KW-0315">Glutamine amidotransferase</keyword>
<dbReference type="AlphaFoldDB" id="A0A174GB22"/>
<dbReference type="NCBIfam" id="TIGR01536">
    <property type="entry name" value="asn_synth_AEB"/>
    <property type="match status" value="1"/>
</dbReference>
<evidence type="ECO:0000256" key="6">
    <source>
        <dbReference type="ARBA" id="ARBA00022888"/>
    </source>
</evidence>
<feature type="domain" description="Glutamine amidotransferase type-2" evidence="12">
    <location>
        <begin position="2"/>
        <end position="211"/>
    </location>
</feature>
<keyword evidence="6 9" id="KW-0061">Asparagine biosynthesis</keyword>
<gene>
    <name evidence="13" type="primary">asnB_2</name>
    <name evidence="13" type="ORF">ERS852478_03249</name>
</gene>
<dbReference type="Gene3D" id="3.40.50.620">
    <property type="entry name" value="HUPs"/>
    <property type="match status" value="1"/>
</dbReference>
<feature type="binding site" evidence="10">
    <location>
        <begin position="356"/>
        <end position="357"/>
    </location>
    <ligand>
        <name>ATP</name>
        <dbReference type="ChEBI" id="CHEBI:30616"/>
    </ligand>
</feature>
<evidence type="ECO:0000256" key="5">
    <source>
        <dbReference type="ARBA" id="ARBA00022840"/>
    </source>
</evidence>
<dbReference type="InterPro" id="IPR051786">
    <property type="entry name" value="ASN_synthetase/amidase"/>
</dbReference>
<evidence type="ECO:0000256" key="2">
    <source>
        <dbReference type="ARBA" id="ARBA00005752"/>
    </source>
</evidence>
<dbReference type="InterPro" id="IPR029055">
    <property type="entry name" value="Ntn_hydrolases_N"/>
</dbReference>
<evidence type="ECO:0000256" key="3">
    <source>
        <dbReference type="ARBA" id="ARBA00012737"/>
    </source>
</evidence>
<dbReference type="Pfam" id="PF00733">
    <property type="entry name" value="Asn_synthase"/>
    <property type="match status" value="1"/>
</dbReference>
<evidence type="ECO:0000313" key="14">
    <source>
        <dbReference type="Proteomes" id="UP000095431"/>
    </source>
</evidence>
<protein>
    <recommendedName>
        <fullName evidence="3">asparagine synthase (glutamine-hydrolyzing)</fullName>
        <ecNumber evidence="3">6.3.5.4</ecNumber>
    </recommendedName>
</protein>
<evidence type="ECO:0000256" key="9">
    <source>
        <dbReference type="PIRSR" id="PIRSR001589-1"/>
    </source>
</evidence>
<dbReference type="CDD" id="cd00712">
    <property type="entry name" value="AsnB"/>
    <property type="match status" value="1"/>
</dbReference>
<comment type="similarity">
    <text evidence="2">Belongs to the asparagine synthetase family.</text>
</comment>
<dbReference type="PROSITE" id="PS51278">
    <property type="entry name" value="GATASE_TYPE_2"/>
    <property type="match status" value="1"/>
</dbReference>
<keyword evidence="4 10" id="KW-0547">Nucleotide-binding</keyword>
<dbReference type="EMBL" id="CYZN01000029">
    <property type="protein sequence ID" value="CUO58089.1"/>
    <property type="molecule type" value="Genomic_DNA"/>
</dbReference>
<reference evidence="13 14" key="1">
    <citation type="submission" date="2015-09" db="EMBL/GenBank/DDBJ databases">
        <authorList>
            <consortium name="Pathogen Informatics"/>
        </authorList>
    </citation>
    <scope>NUCLEOTIDE SEQUENCE [LARGE SCALE GENOMIC DNA]</scope>
    <source>
        <strain evidence="13 14">2789STDY5834863</strain>
    </source>
</reference>
<evidence type="ECO:0000256" key="7">
    <source>
        <dbReference type="ARBA" id="ARBA00022962"/>
    </source>
</evidence>
<feature type="active site" description="For GATase activity" evidence="9">
    <location>
        <position position="2"/>
    </location>
</feature>
<dbReference type="InterPro" id="IPR017932">
    <property type="entry name" value="GATase_2_dom"/>
</dbReference>
<accession>A0A174GB22</accession>
<dbReference type="PIRSF" id="PIRSF001589">
    <property type="entry name" value="Asn_synthetase_glu-h"/>
    <property type="match status" value="1"/>
</dbReference>
<dbReference type="SUPFAM" id="SSF52402">
    <property type="entry name" value="Adenine nucleotide alpha hydrolases-like"/>
    <property type="match status" value="1"/>
</dbReference>
<dbReference type="PANTHER" id="PTHR43284">
    <property type="entry name" value="ASPARAGINE SYNTHETASE (GLUTAMINE-HYDROLYZING)"/>
    <property type="match status" value="1"/>
</dbReference>
<evidence type="ECO:0000256" key="10">
    <source>
        <dbReference type="PIRSR" id="PIRSR001589-2"/>
    </source>
</evidence>
<dbReference type="PANTHER" id="PTHR43284:SF1">
    <property type="entry name" value="ASPARAGINE SYNTHETASE"/>
    <property type="match status" value="1"/>
</dbReference>
<keyword evidence="9" id="KW-0028">Amino-acid biosynthesis</keyword>
<dbReference type="GO" id="GO:0005829">
    <property type="term" value="C:cytosol"/>
    <property type="evidence" value="ECO:0007669"/>
    <property type="project" value="TreeGrafter"/>
</dbReference>
<evidence type="ECO:0000256" key="11">
    <source>
        <dbReference type="PIRSR" id="PIRSR001589-3"/>
    </source>
</evidence>
<evidence type="ECO:0000256" key="4">
    <source>
        <dbReference type="ARBA" id="ARBA00022741"/>
    </source>
</evidence>
<dbReference type="SUPFAM" id="SSF56235">
    <property type="entry name" value="N-terminal nucleophile aminohydrolases (Ntn hydrolases)"/>
    <property type="match status" value="1"/>
</dbReference>
<sequence length="610" mass="70369">MCGICGFFGKKKNKREIVEKMKEKLVHRGPDAQGSFVNDSVALGFRRLSIIDLEGGLQPMKSSSQNLTVVFNGEIYNYQELREQMEREKKILFVTRSDTETLVNGLEAYGPAFVEQLRGMFAFAVWNEKKEELMLARDFFGIKPLFYTVVDGNFVFASEIKSILQFPGVPKKLNERALEQYLSFQYSVLEETFFEGIYRLPPGCMLFYRQGKYEICRYFQPKLQPEAGCSLADMEKKLESVLKKSVRRHMVSDVEVGTFLSGGVDSGFIAVLSGAKMAFTVGFLDGNSGYNEENRAREVARYAHLSYHMHTIGKKEFWDVLPKVMYALDEPSGDASAVAMYFLAAKASRYVKVVLSGEGADELFGGYNIYREPLALQKVAWIPEKIRRAVSRQAKKLPDRRGKSFLIRAGQRVEERFIGNAHIFTDEERRELLKNPTDTPSCQEFLRKTYEEAAGLSDPEKMQNIDLKYWLAGDILQKTDRMSMAHSLEVRVPFLDRDVFEAVRTLPPEAKFAHGKTKYLFRKVARKYIPEDTAARKKLGFPVPVRVWLRDDDWYGRVKKMFQSPISRQYFHTEKLTALLEEHHAGKKDNSRKIWTVLAFLFWYQEYFDE</sequence>
<feature type="site" description="Important for beta-aspartyl-AMP intermediate formation" evidence="11">
    <location>
        <position position="358"/>
    </location>
</feature>
<dbReference type="Gene3D" id="3.60.20.10">
    <property type="entry name" value="Glutamine Phosphoribosylpyrophosphate, subunit 1, domain 1"/>
    <property type="match status" value="1"/>
</dbReference>
<dbReference type="GO" id="GO:0004066">
    <property type="term" value="F:asparagine synthase (glutamine-hydrolyzing) activity"/>
    <property type="evidence" value="ECO:0007669"/>
    <property type="project" value="UniProtKB-EC"/>
</dbReference>
<keyword evidence="13" id="KW-0436">Ligase</keyword>
<dbReference type="InterPro" id="IPR033738">
    <property type="entry name" value="AsnB_N"/>
</dbReference>
<keyword evidence="5 10" id="KW-0067">ATP-binding</keyword>
<dbReference type="RefSeq" id="WP_055201248.1">
    <property type="nucleotide sequence ID" value="NZ_BTHI01000010.1"/>
</dbReference>